<dbReference type="EMBL" id="CP101751">
    <property type="protein sequence ID" value="UUC44429.1"/>
    <property type="molecule type" value="Genomic_DNA"/>
</dbReference>
<protein>
    <recommendedName>
        <fullName evidence="3">Lipoprotein</fullName>
    </recommendedName>
</protein>
<evidence type="ECO:0000313" key="2">
    <source>
        <dbReference type="Proteomes" id="UP001059844"/>
    </source>
</evidence>
<evidence type="ECO:0000313" key="1">
    <source>
        <dbReference type="EMBL" id="UUC44429.1"/>
    </source>
</evidence>
<evidence type="ECO:0008006" key="3">
    <source>
        <dbReference type="Google" id="ProtNLM"/>
    </source>
</evidence>
<keyword evidence="2" id="KW-1185">Reference proteome</keyword>
<gene>
    <name evidence="1" type="ORF">NOX80_12385</name>
</gene>
<dbReference type="PROSITE" id="PS51257">
    <property type="entry name" value="PROKAR_LIPOPROTEIN"/>
    <property type="match status" value="1"/>
</dbReference>
<name>A0ABY5IP65_9FLAO</name>
<organism evidence="1 2">
    <name type="scientific">Flavobacterium cerinum</name>
    <dbReference type="NCBI Taxonomy" id="2502784"/>
    <lineage>
        <taxon>Bacteria</taxon>
        <taxon>Pseudomonadati</taxon>
        <taxon>Bacteroidota</taxon>
        <taxon>Flavobacteriia</taxon>
        <taxon>Flavobacteriales</taxon>
        <taxon>Flavobacteriaceae</taxon>
        <taxon>Flavobacterium</taxon>
    </lineage>
</organism>
<sequence>MKKEKIILSLLVSLIILGCSHLNEFGSRRNIMSIDKISPNKNDEAYTIIDTTRLYLLVSIENTMDQNVNENTQERIKSSPTYLKFYGKGRVGKFTNVNLNDSETLNPKKAESYLYQYKNNKFIVQTYFKNPQCGECFVKKTLSKTGNHQIVLKSGEYTYTYTAVQIPASYLKYKPDW</sequence>
<dbReference type="Proteomes" id="UP001059844">
    <property type="component" value="Chromosome"/>
</dbReference>
<dbReference type="RefSeq" id="WP_256550105.1">
    <property type="nucleotide sequence ID" value="NZ_CP101751.1"/>
</dbReference>
<accession>A0ABY5IP65</accession>
<proteinExistence type="predicted"/>
<reference evidence="1" key="1">
    <citation type="submission" date="2022-07" db="EMBL/GenBank/DDBJ databases">
        <title>Isolation, identification, and degradation of a PFOSA degrading strain from sewage treatment plant.</title>
        <authorList>
            <person name="Zhang L."/>
            <person name="Huo Y."/>
        </authorList>
    </citation>
    <scope>NUCLEOTIDE SEQUENCE</scope>
    <source>
        <strain evidence="1">C1</strain>
    </source>
</reference>